<reference evidence="2 3" key="1">
    <citation type="journal article" date="1992" name="Lakartidningen">
        <title>[Penicillin V and not amoxicillin is the first choice preparation in acute otitis].</title>
        <authorList>
            <person name="Kamme C."/>
            <person name="Lundgren K."/>
            <person name="Prellner K."/>
        </authorList>
    </citation>
    <scope>NUCLEOTIDE SEQUENCE [LARGE SCALE GENOMIC DNA]</scope>
    <source>
        <strain evidence="2 3">513A</strain>
    </source>
</reference>
<organism evidence="2 3">
    <name type="scientific">Brachyspira aalborgi</name>
    <dbReference type="NCBI Taxonomy" id="29522"/>
    <lineage>
        <taxon>Bacteria</taxon>
        <taxon>Pseudomonadati</taxon>
        <taxon>Spirochaetota</taxon>
        <taxon>Spirochaetia</taxon>
        <taxon>Brachyspirales</taxon>
        <taxon>Brachyspiraceae</taxon>
        <taxon>Brachyspira</taxon>
    </lineage>
</organism>
<comment type="caution">
    <text evidence="2">The sequence shown here is derived from an EMBL/GenBank/DDBJ whole genome shotgun (WGS) entry which is preliminary data.</text>
</comment>
<evidence type="ECO:0000313" key="3">
    <source>
        <dbReference type="Proteomes" id="UP000324638"/>
    </source>
</evidence>
<dbReference type="RefSeq" id="WP_147738358.1">
    <property type="nucleotide sequence ID" value="NZ_SAXU01000001.1"/>
</dbReference>
<protein>
    <submittedName>
        <fullName evidence="2">Uncharacterized protein</fullName>
    </submittedName>
</protein>
<proteinExistence type="predicted"/>
<dbReference type="PROSITE" id="PS51257">
    <property type="entry name" value="PROKAR_LIPOPROTEIN"/>
    <property type="match status" value="1"/>
</dbReference>
<name>A0A5C8D6P4_9SPIR</name>
<feature type="signal peptide" evidence="1">
    <location>
        <begin position="1"/>
        <end position="23"/>
    </location>
</feature>
<sequence>MKSKQIIIMLLSFIILFAISCKNDDKTGNGGGGSLNIPTASGNPASVGNVTLKGNLTRTGTTGQGELIAPDTTYPDFQVVIANNKATAQTLLGALASGKQLFGDGNIVAASGELVEVSEGITTTIREYIKLTLDNAQNPTKAEVEYIFGSSNSEVNYTVTYTGTITKQ</sequence>
<keyword evidence="1" id="KW-0732">Signal</keyword>
<dbReference type="AlphaFoldDB" id="A0A5C8D6P4"/>
<accession>A0A5C8D6P4</accession>
<dbReference type="EMBL" id="SAXU01000001">
    <property type="protein sequence ID" value="TXJ20091.1"/>
    <property type="molecule type" value="Genomic_DNA"/>
</dbReference>
<gene>
    <name evidence="2" type="ORF">EPJ79_02745</name>
</gene>
<dbReference type="Proteomes" id="UP000324638">
    <property type="component" value="Unassembled WGS sequence"/>
</dbReference>
<evidence type="ECO:0000313" key="2">
    <source>
        <dbReference type="EMBL" id="TXJ20091.1"/>
    </source>
</evidence>
<feature type="chain" id="PRO_5023060062" evidence="1">
    <location>
        <begin position="24"/>
        <end position="168"/>
    </location>
</feature>
<evidence type="ECO:0000256" key="1">
    <source>
        <dbReference type="SAM" id="SignalP"/>
    </source>
</evidence>